<dbReference type="Proteomes" id="UP000283077">
    <property type="component" value="Unassembled WGS sequence"/>
</dbReference>
<dbReference type="GO" id="GO:0003677">
    <property type="term" value="F:DNA binding"/>
    <property type="evidence" value="ECO:0007669"/>
    <property type="project" value="UniProtKB-UniRule"/>
</dbReference>
<evidence type="ECO:0000259" key="13">
    <source>
        <dbReference type="Pfam" id="PF21185"/>
    </source>
</evidence>
<evidence type="ECO:0000256" key="7">
    <source>
        <dbReference type="ARBA" id="ARBA00022840"/>
    </source>
</evidence>
<comment type="catalytic activity">
    <reaction evidence="11">
        <text>ATP + H2O = ADP + phosphate + H(+)</text>
        <dbReference type="Rhea" id="RHEA:13065"/>
        <dbReference type="ChEBI" id="CHEBI:15377"/>
        <dbReference type="ChEBI" id="CHEBI:15378"/>
        <dbReference type="ChEBI" id="CHEBI:30616"/>
        <dbReference type="ChEBI" id="CHEBI:43474"/>
        <dbReference type="ChEBI" id="CHEBI:456216"/>
        <dbReference type="EC" id="5.6.2.3"/>
    </reaction>
</comment>
<protein>
    <recommendedName>
        <fullName evidence="11">RecBCD enzyme subunit RecD</fullName>
        <ecNumber evidence="11">5.6.2.3</ecNumber>
    </recommendedName>
    <alternativeName>
        <fullName evidence="11">DNA 5'-3' helicase subunit RecD</fullName>
    </alternativeName>
    <alternativeName>
        <fullName evidence="11">Exonuclease V subunit RecD</fullName>
        <shortName evidence="11">ExoV subunit RecD</shortName>
    </alternativeName>
    <alternativeName>
        <fullName evidence="11">Helicase/nuclease RecBCD subunit RecD</fullName>
    </alternativeName>
</protein>
<comment type="function">
    <text evidence="11">A helicase/nuclease that prepares dsDNA breaks (DSB) for recombinational DNA repair. Binds to DSBs and unwinds DNA via a highly rapid and processive ATP-dependent bidirectional helicase activity. Unwinds dsDNA until it encounters a Chi (crossover hotspot instigator) sequence from the 3' direction. Cuts ssDNA a few nucleotides 3' to the Chi site. The properties and activities of the enzyme are changed at Chi. The Chi-altered holoenzyme produces a long 3'-ssDNA overhang and facilitates RecA-binding to the ssDNA for homologous DNA recombination and repair. Holoenzyme degrades any linearized DNA that is unable to undergo homologous recombination. In the holoenzyme this subunit has ssDNA-dependent ATPase and 5'-3' helicase activity. When added to pre-assembled RecBC greatly stimulates nuclease activity and augments holoenzyme processivity. Negatively regulates the RecA-loading ability of RecBCD.</text>
</comment>
<dbReference type="InterPro" id="IPR006344">
    <property type="entry name" value="RecD"/>
</dbReference>
<dbReference type="Gene3D" id="1.10.10.1020">
    <property type="entry name" value="RecBCD complex, subunit RecD, N-terminal domain"/>
    <property type="match status" value="1"/>
</dbReference>
<dbReference type="InterPro" id="IPR027417">
    <property type="entry name" value="P-loop_NTPase"/>
</dbReference>
<keyword evidence="3 11" id="KW-0227">DNA damage</keyword>
<dbReference type="CDD" id="cd18809">
    <property type="entry name" value="SF1_C_RecD"/>
    <property type="match status" value="1"/>
</dbReference>
<keyword evidence="15" id="KW-1185">Reference proteome</keyword>
<keyword evidence="6 11" id="KW-0269">Exonuclease</keyword>
<dbReference type="Pfam" id="PF13538">
    <property type="entry name" value="UvrD_C_2"/>
    <property type="match status" value="1"/>
</dbReference>
<dbReference type="NCBIfam" id="TIGR01447">
    <property type="entry name" value="recD"/>
    <property type="match status" value="1"/>
</dbReference>
<keyword evidence="1 11" id="KW-0540">Nuclease</keyword>
<keyword evidence="9 11" id="KW-0234">DNA repair</keyword>
<comment type="subunit">
    <text evidence="11">Heterotrimer of RecB, RecC and RecD. All subunits contribute to DNA-binding.</text>
</comment>
<evidence type="ECO:0000256" key="5">
    <source>
        <dbReference type="ARBA" id="ARBA00022806"/>
    </source>
</evidence>
<dbReference type="GO" id="GO:0017116">
    <property type="term" value="F:single-stranded DNA helicase activity"/>
    <property type="evidence" value="ECO:0007669"/>
    <property type="project" value="TreeGrafter"/>
</dbReference>
<evidence type="ECO:0000256" key="4">
    <source>
        <dbReference type="ARBA" id="ARBA00022801"/>
    </source>
</evidence>
<name>A0A437R3J7_9GAMM</name>
<dbReference type="GO" id="GO:0008854">
    <property type="term" value="F:exodeoxyribonuclease V activity"/>
    <property type="evidence" value="ECO:0007669"/>
    <property type="project" value="InterPro"/>
</dbReference>
<evidence type="ECO:0000313" key="15">
    <source>
        <dbReference type="Proteomes" id="UP000283077"/>
    </source>
</evidence>
<reference evidence="14 15" key="1">
    <citation type="submission" date="2019-01" db="EMBL/GenBank/DDBJ databases">
        <authorList>
            <person name="Chen W.-M."/>
        </authorList>
    </citation>
    <scope>NUCLEOTIDE SEQUENCE [LARGE SCALE GENOMIC DNA]</scope>
    <source>
        <strain evidence="14 15">KYPC3</strain>
    </source>
</reference>
<dbReference type="Pfam" id="PF21185">
    <property type="entry name" value="RecD_N"/>
    <property type="match status" value="1"/>
</dbReference>
<evidence type="ECO:0000313" key="14">
    <source>
        <dbReference type="EMBL" id="RVU41359.1"/>
    </source>
</evidence>
<dbReference type="InterPro" id="IPR050534">
    <property type="entry name" value="Coronavir_polyprotein_1ab"/>
</dbReference>
<dbReference type="GO" id="GO:0043139">
    <property type="term" value="F:5'-3' DNA helicase activity"/>
    <property type="evidence" value="ECO:0007669"/>
    <property type="project" value="UniProtKB-UniRule"/>
</dbReference>
<dbReference type="GO" id="GO:0005524">
    <property type="term" value="F:ATP binding"/>
    <property type="evidence" value="ECO:0007669"/>
    <property type="project" value="UniProtKB-UniRule"/>
</dbReference>
<dbReference type="HAMAP" id="MF_01487">
    <property type="entry name" value="RecD"/>
    <property type="match status" value="1"/>
</dbReference>
<dbReference type="Pfam" id="PF13245">
    <property type="entry name" value="AAA_19"/>
    <property type="match status" value="1"/>
</dbReference>
<proteinExistence type="inferred from homology"/>
<dbReference type="GO" id="GO:0009338">
    <property type="term" value="C:exodeoxyribonuclease V complex"/>
    <property type="evidence" value="ECO:0007669"/>
    <property type="project" value="InterPro"/>
</dbReference>
<dbReference type="SUPFAM" id="SSF52540">
    <property type="entry name" value="P-loop containing nucleoside triphosphate hydrolases"/>
    <property type="match status" value="2"/>
</dbReference>
<keyword evidence="2 11" id="KW-0547">Nucleotide-binding</keyword>
<dbReference type="PANTHER" id="PTHR43788">
    <property type="entry name" value="DNA2/NAM7 HELICASE FAMILY MEMBER"/>
    <property type="match status" value="1"/>
</dbReference>
<dbReference type="AlphaFoldDB" id="A0A437R3J7"/>
<evidence type="ECO:0000256" key="1">
    <source>
        <dbReference type="ARBA" id="ARBA00022722"/>
    </source>
</evidence>
<sequence length="694" mass="76048">MPKLQRWQQLGLLRPLDVVLVQMLQSKASELPPAVSANAMPDEFWLWLALGSSQLAQGHLCLDLAQAFVKPDSLQNPGQFAKAVSAELNAFVRTQQLPQLLVLFSQGRTWVEVRSSELSDPDLHSPASTPFVLSGERLYLRRYWQYEQHIADFIQQSSLLTQQLRQQFPASQVQRWLTQLFPVKLFPAAKTQAQQQPDWQQLACAMAVSSRFAVITGGPGTGKTTTVVKLLLLLQQAQQEQKAQQNGQNKSSRPLTIRLAAPTGKAAARLSLSVTLALKDLTQKLDWDPAVTGSIPTEAQTLHRLLGSGPDRAQFRYHRDFPLPLDVLVVDEASMVDVAMFAAMLQALPASARLILLGDKDQLASVEAGAVMAELCRDAQQGGYSQQTADWLTTLTGQQLPATFISPAPQLLEQQLVMLRTSHRFGADSGIGQLATAVNLGDDTTALQILQQPPADLRWLQFSPESADFSHLVQHGSPHQALAEGFAGYLALVKNPPAATASSAEYDRWALAVLQKFASFQVLAAVRQGKFGVEQLNARIAAILAKQQLIPRTEGWYPGRPVMVVQNDYSTGLMNGDVGICLPRAETAAGEPQLRVVFISADPTTPVRWLLPSRLPQVETVYAMTVHKSQGSEFGHVVLVLPEQGSRLLNRELIYTGITRAAQQFSLLCADGKVLQQAVLQRNERSGGLRLSSL</sequence>
<keyword evidence="8 11" id="KW-0238">DNA-binding</keyword>
<evidence type="ECO:0000256" key="2">
    <source>
        <dbReference type="ARBA" id="ARBA00022741"/>
    </source>
</evidence>
<gene>
    <name evidence="11 14" type="primary">recD</name>
    <name evidence="14" type="ORF">EOE67_02830</name>
</gene>
<dbReference type="GO" id="GO:0016887">
    <property type="term" value="F:ATP hydrolysis activity"/>
    <property type="evidence" value="ECO:0007669"/>
    <property type="project" value="RHEA"/>
</dbReference>
<dbReference type="EC" id="5.6.2.3" evidence="11"/>
<comment type="caution">
    <text evidence="14">The sequence shown here is derived from an EMBL/GenBank/DDBJ whole genome shotgun (WGS) entry which is preliminary data.</text>
</comment>
<dbReference type="InterPro" id="IPR041851">
    <property type="entry name" value="RecD_N_sf"/>
</dbReference>
<dbReference type="InterPro" id="IPR049550">
    <property type="entry name" value="RecD_N"/>
</dbReference>
<evidence type="ECO:0000259" key="12">
    <source>
        <dbReference type="Pfam" id="PF13538"/>
    </source>
</evidence>
<organism evidence="14 15">
    <name type="scientific">Rheinheimera riviphila</name>
    <dbReference type="NCBI Taxonomy" id="1834037"/>
    <lineage>
        <taxon>Bacteria</taxon>
        <taxon>Pseudomonadati</taxon>
        <taxon>Pseudomonadota</taxon>
        <taxon>Gammaproteobacteria</taxon>
        <taxon>Chromatiales</taxon>
        <taxon>Chromatiaceae</taxon>
        <taxon>Rheinheimera</taxon>
    </lineage>
</organism>
<keyword evidence="10 11" id="KW-0413">Isomerase</keyword>
<dbReference type="GO" id="GO:0000724">
    <property type="term" value="P:double-strand break repair via homologous recombination"/>
    <property type="evidence" value="ECO:0007669"/>
    <property type="project" value="UniProtKB-UniRule"/>
</dbReference>
<feature type="binding site" evidence="11">
    <location>
        <begin position="217"/>
        <end position="224"/>
    </location>
    <ligand>
        <name>ATP</name>
        <dbReference type="ChEBI" id="CHEBI:30616"/>
    </ligand>
</feature>
<evidence type="ECO:0000256" key="6">
    <source>
        <dbReference type="ARBA" id="ARBA00022839"/>
    </source>
</evidence>
<accession>A0A437R3J7</accession>
<keyword evidence="4 11" id="KW-0378">Hydrolase</keyword>
<dbReference type="InterPro" id="IPR027785">
    <property type="entry name" value="UvrD-like_helicase_C"/>
</dbReference>
<keyword evidence="5 11" id="KW-0347">Helicase</keyword>
<evidence type="ECO:0000256" key="11">
    <source>
        <dbReference type="HAMAP-Rule" id="MF_01487"/>
    </source>
</evidence>
<dbReference type="PANTHER" id="PTHR43788:SF6">
    <property type="entry name" value="DNA HELICASE B"/>
    <property type="match status" value="1"/>
</dbReference>
<evidence type="ECO:0000256" key="3">
    <source>
        <dbReference type="ARBA" id="ARBA00022763"/>
    </source>
</evidence>
<dbReference type="EMBL" id="SACS01000002">
    <property type="protein sequence ID" value="RVU41359.1"/>
    <property type="molecule type" value="Genomic_DNA"/>
</dbReference>
<comment type="similarity">
    <text evidence="11">Belongs to the RecD family.</text>
</comment>
<dbReference type="Gene3D" id="3.40.50.300">
    <property type="entry name" value="P-loop containing nucleotide triphosphate hydrolases"/>
    <property type="match status" value="3"/>
</dbReference>
<evidence type="ECO:0000256" key="9">
    <source>
        <dbReference type="ARBA" id="ARBA00023204"/>
    </source>
</evidence>
<evidence type="ECO:0000256" key="8">
    <source>
        <dbReference type="ARBA" id="ARBA00023125"/>
    </source>
</evidence>
<feature type="domain" description="UvrD-like helicase C-terminal" evidence="12">
    <location>
        <begin position="621"/>
        <end position="664"/>
    </location>
</feature>
<dbReference type="OrthoDB" id="9803432at2"/>
<comment type="miscellaneous">
    <text evidence="11">In the RecBCD complex, RecB has a slow 3'-5' helicase, an exonuclease activity and loads RecA onto ssDNA, RecD has a fast 5'-3' helicase activity, while RecC stimulates the ATPase and processivity of the RecB helicase and contributes to recognition of the Chi site.</text>
</comment>
<feature type="domain" description="RecBCD enzyme subunit RecD N-terminal" evidence="13">
    <location>
        <begin position="10"/>
        <end position="139"/>
    </location>
</feature>
<dbReference type="CDD" id="cd17933">
    <property type="entry name" value="DEXSc_RecD-like"/>
    <property type="match status" value="1"/>
</dbReference>
<keyword evidence="7 11" id="KW-0067">ATP-binding</keyword>
<evidence type="ECO:0000256" key="10">
    <source>
        <dbReference type="ARBA" id="ARBA00023235"/>
    </source>
</evidence>